<dbReference type="PROSITE" id="PS00571">
    <property type="entry name" value="AMIDASES"/>
    <property type="match status" value="1"/>
</dbReference>
<keyword evidence="4" id="KW-0378">Hydrolase</keyword>
<dbReference type="EMBL" id="JYDR01000222">
    <property type="protein sequence ID" value="KRY65232.1"/>
    <property type="molecule type" value="Genomic_DNA"/>
</dbReference>
<name>A0A0V1DUH9_TRIPS</name>
<proteinExistence type="inferred from homology"/>
<dbReference type="InterPro" id="IPR036928">
    <property type="entry name" value="AS_sf"/>
</dbReference>
<evidence type="ECO:0000313" key="5">
    <source>
        <dbReference type="Proteomes" id="UP000054632"/>
    </source>
</evidence>
<dbReference type="PANTHER" id="PTHR43372:SF4">
    <property type="entry name" value="FATTY-ACID AMIDE HYDROLASE 2"/>
    <property type="match status" value="1"/>
</dbReference>
<dbReference type="AlphaFoldDB" id="A0A0V1DUH9"/>
<evidence type="ECO:0000259" key="3">
    <source>
        <dbReference type="Pfam" id="PF01425"/>
    </source>
</evidence>
<dbReference type="InterPro" id="IPR023631">
    <property type="entry name" value="Amidase_dom"/>
</dbReference>
<dbReference type="SUPFAM" id="SSF75304">
    <property type="entry name" value="Amidase signature (AS) enzymes"/>
    <property type="match status" value="1"/>
</dbReference>
<dbReference type="GO" id="GO:0012505">
    <property type="term" value="C:endomembrane system"/>
    <property type="evidence" value="ECO:0007669"/>
    <property type="project" value="TreeGrafter"/>
</dbReference>
<dbReference type="InterPro" id="IPR020556">
    <property type="entry name" value="Amidase_CS"/>
</dbReference>
<reference evidence="4 5" key="1">
    <citation type="submission" date="2015-01" db="EMBL/GenBank/DDBJ databases">
        <title>Evolution of Trichinella species and genotypes.</title>
        <authorList>
            <person name="Korhonen P.K."/>
            <person name="Edoardo P."/>
            <person name="Giuseppe L.R."/>
            <person name="Gasser R.B."/>
        </authorList>
    </citation>
    <scope>NUCLEOTIDE SEQUENCE [LARGE SCALE GENOMIC DNA]</scope>
    <source>
        <strain evidence="4">ISS13</strain>
    </source>
</reference>
<evidence type="ECO:0000256" key="2">
    <source>
        <dbReference type="PIRSR" id="PIRSR001221-1"/>
    </source>
</evidence>
<sequence>MLFQSENFCHSLSTATVASILAFSIMTSTSEREGVRREADLSLTSFEARHRAVDHHHENESWMKMIAFAISKAWYRTVDFIFSAINTFKTRKQLPAIEDEVLLKSATDLASYIRTGTLTSESVVKAYIGRICAINPFLNVMVEHRFATALMEARKIDDMIRQHQLPNKDVKPLLGVPITVKESIAVEGMCTTYGLAVRRGAISEQDADVVAALKNAGAILLATTNVSEACMWWESYNPVYGLSRNPYDVRRTVGGSSGGEAALVGAAGSVIGVGSDIGGSIRIPSAFCGVFGHKPSKGVVSSKGCKPDAVGSRADMNCVGPICRYAEDLVMMLSIMMKPEYYSILKLHKKVNMNEVKVFYFEEILDSSIYPLSPCCRDALRAVVLHLETEFNVTSEEAYLPSFHQAMELWFNEMYIPDASFQDGTLLTDGQFQFNIELEMFKWFFRLSKFTLPSLGLAMIEKYGAFFNAFSDKDMWHEMGRKAYRQFEDLLGENGVLIMPSHPTTAPYHHQPLLMPLNFAYTAVLNVLGVPVTACPVGIDENGMPISVQIAAIVNNDRLCLAVAQELARKFKGWRKPH</sequence>
<evidence type="ECO:0000313" key="4">
    <source>
        <dbReference type="EMBL" id="KRY65232.1"/>
    </source>
</evidence>
<feature type="active site" description="Charge relay system" evidence="2">
    <location>
        <position position="256"/>
    </location>
</feature>
<feature type="active site" description="Charge relay system" evidence="2">
    <location>
        <position position="181"/>
    </location>
</feature>
<dbReference type="GO" id="GO:0016787">
    <property type="term" value="F:hydrolase activity"/>
    <property type="evidence" value="ECO:0007669"/>
    <property type="project" value="UniProtKB-KW"/>
</dbReference>
<comment type="similarity">
    <text evidence="1">Belongs to the amidase family.</text>
</comment>
<dbReference type="Pfam" id="PF01425">
    <property type="entry name" value="Amidase"/>
    <property type="match status" value="1"/>
</dbReference>
<dbReference type="Gene3D" id="3.90.1300.10">
    <property type="entry name" value="Amidase signature (AS) domain"/>
    <property type="match status" value="1"/>
</dbReference>
<dbReference type="Proteomes" id="UP000054632">
    <property type="component" value="Unassembled WGS sequence"/>
</dbReference>
<evidence type="ECO:0000256" key="1">
    <source>
        <dbReference type="ARBA" id="ARBA00009199"/>
    </source>
</evidence>
<organism evidence="4 5">
    <name type="scientific">Trichinella pseudospiralis</name>
    <name type="common">Parasitic roundworm</name>
    <dbReference type="NCBI Taxonomy" id="6337"/>
    <lineage>
        <taxon>Eukaryota</taxon>
        <taxon>Metazoa</taxon>
        <taxon>Ecdysozoa</taxon>
        <taxon>Nematoda</taxon>
        <taxon>Enoplea</taxon>
        <taxon>Dorylaimia</taxon>
        <taxon>Trichinellida</taxon>
        <taxon>Trichinellidae</taxon>
        <taxon>Trichinella</taxon>
    </lineage>
</organism>
<feature type="active site" description="Acyl-ester intermediate" evidence="2">
    <location>
        <position position="280"/>
    </location>
</feature>
<protein>
    <submittedName>
        <fullName evidence="4">Fatty-acid amide hydrolase 2-A</fullName>
    </submittedName>
</protein>
<dbReference type="PANTHER" id="PTHR43372">
    <property type="entry name" value="FATTY-ACID AMIDE HYDROLASE"/>
    <property type="match status" value="1"/>
</dbReference>
<comment type="caution">
    <text evidence="4">The sequence shown here is derived from an EMBL/GenBank/DDBJ whole genome shotgun (WGS) entry which is preliminary data.</text>
</comment>
<gene>
    <name evidence="4" type="primary">faah2a</name>
    <name evidence="4" type="ORF">T4A_11708</name>
</gene>
<feature type="domain" description="Amidase" evidence="3">
    <location>
        <begin position="123"/>
        <end position="561"/>
    </location>
</feature>
<accession>A0A0V1DUH9</accession>
<dbReference type="InterPro" id="IPR052739">
    <property type="entry name" value="FAAH2"/>
</dbReference>